<keyword evidence="7" id="KW-0175">Coiled coil</keyword>
<comment type="subcellular location">
    <subcellularLocation>
        <location evidence="1">Membrane</location>
        <topology evidence="1">Multi-pass membrane protein</topology>
    </subcellularLocation>
</comment>
<dbReference type="PANTHER" id="PTHR21041">
    <property type="entry name" value="DENDRITIC CELL-SPECIFIC TRANSMEMBRANE PROTEIN"/>
    <property type="match status" value="1"/>
</dbReference>
<keyword evidence="3 9" id="KW-0812">Transmembrane</keyword>
<evidence type="ECO:0000256" key="6">
    <source>
        <dbReference type="PROSITE-ProRule" id="PRU00192"/>
    </source>
</evidence>
<proteinExistence type="predicted"/>
<evidence type="ECO:0000313" key="11">
    <source>
        <dbReference type="Proteomes" id="UP000085678"/>
    </source>
</evidence>
<dbReference type="InterPro" id="IPR001452">
    <property type="entry name" value="SH3_domain"/>
</dbReference>
<feature type="transmembrane region" description="Helical" evidence="9">
    <location>
        <begin position="558"/>
        <end position="578"/>
    </location>
</feature>
<dbReference type="InterPro" id="IPR051856">
    <property type="entry name" value="CSR-E3_Ligase_Protein"/>
</dbReference>
<feature type="transmembrane region" description="Helical" evidence="9">
    <location>
        <begin position="734"/>
        <end position="756"/>
    </location>
</feature>
<feature type="domain" description="SH3" evidence="10">
    <location>
        <begin position="11"/>
        <end position="74"/>
    </location>
</feature>
<dbReference type="Proteomes" id="UP000085678">
    <property type="component" value="Unplaced"/>
</dbReference>
<evidence type="ECO:0000256" key="8">
    <source>
        <dbReference type="SAM" id="MobiDB-lite"/>
    </source>
</evidence>
<sequence length="901" mass="101464">MDAETERFDEVDGRIYQAIKTHTPKHDYELRLSKGELLTNVKNLSNDANWAKGTSLGQQKTGLFPLAAVREYKRKKANKLKVGGNEIQKPLKQIEEDQRPTSSKCNHRSANRGSIAVHFRSPNKPHVKMNQAPKLKGTNSLNTEDPQKLDSAYLHMGDVASIPVKICTGHKVSYVNEGHAETDVNSYVTGPEGCLDHTQDARESAASMPLARNSTFGDFGDENSQVSSDVTEKAALDTIAPVHCTSYPDPYINVKQVDPDQVREREQIKELQDNSTPQSSRKRSTERRDQATPRHLSKRQVLQATKTPLQMLNKKLIRSPRGKHRKFKSFTGALVGGLLGAVLYLACYYAIGYSLVISCIIAGLSTIFMSVGFAISVHCRCIALLMIPGLCTTRGRAATLSIIMTLLLNGPITNIFENGEQTSQIVTCTASKLQEQAELMQKCVEEQIEAITEEFRETLKKTFDTINKTKNKLREQYKSIAQTLSTIKSSLGFLAYFLPKTNTPHIPEEIKKQFEFSAELSASFGLSTNSSKDPQEVERAIKSELKRATDYAAQFSTLLTKLMSFAVLLLFFQSYWYLKQYLQNDKFDNLYITKGFKALDEKRKQKQSREIILPLKKKEAKYLIDTTAICLSPAEKWKFAQGLVLLLVHCLLAGIIQFFDFALFWLLSKIQKHGRVDFDIGFPYNLTSKISGEGAVANGLKEEWPTTDTSRNTSFINISTAECLPNPSPPNYNVLYGILAIYTFALFITLLQAYGLRLRHKIVAFFYPERERARVVILYNKLLKKRQSLRAVFRQKLKGENEPDLSKKNIKVMQVLAEKVPCLKRLAHKKYCLSCDTLCDDTCTICDTPHCTGVYCPECYGDLDYCCPLCDDTVIIENQISEDELNLGGGDNQQKEAHMIL</sequence>
<evidence type="ECO:0000256" key="7">
    <source>
        <dbReference type="SAM" id="Coils"/>
    </source>
</evidence>
<protein>
    <submittedName>
        <fullName evidence="12">DC-STAMP domain-containing protein 2</fullName>
    </submittedName>
</protein>
<evidence type="ECO:0000256" key="9">
    <source>
        <dbReference type="SAM" id="Phobius"/>
    </source>
</evidence>
<dbReference type="OrthoDB" id="6148521at2759"/>
<name>A0A1S3IFN8_LINAN</name>
<evidence type="ECO:0000256" key="1">
    <source>
        <dbReference type="ARBA" id="ARBA00004141"/>
    </source>
</evidence>
<organism evidence="11 12">
    <name type="scientific">Lingula anatina</name>
    <name type="common">Brachiopod</name>
    <name type="synonym">Lingula unguis</name>
    <dbReference type="NCBI Taxonomy" id="7574"/>
    <lineage>
        <taxon>Eukaryota</taxon>
        <taxon>Metazoa</taxon>
        <taxon>Spiralia</taxon>
        <taxon>Lophotrochozoa</taxon>
        <taxon>Brachiopoda</taxon>
        <taxon>Linguliformea</taxon>
        <taxon>Lingulata</taxon>
        <taxon>Lingulida</taxon>
        <taxon>Linguloidea</taxon>
        <taxon>Lingulidae</taxon>
        <taxon>Lingula</taxon>
    </lineage>
</organism>
<feature type="coiled-coil region" evidence="7">
    <location>
        <begin position="434"/>
        <end position="476"/>
    </location>
</feature>
<dbReference type="InterPro" id="IPR036028">
    <property type="entry name" value="SH3-like_dom_sf"/>
</dbReference>
<dbReference type="PANTHER" id="PTHR21041:SF9">
    <property type="entry name" value="DENDRITIC CELL-SPECIFIC TRANSMEMBRANE PROTEIN-LIKE DOMAIN-CONTAINING PROTEIN"/>
    <property type="match status" value="1"/>
</dbReference>
<evidence type="ECO:0000256" key="5">
    <source>
        <dbReference type="ARBA" id="ARBA00023136"/>
    </source>
</evidence>
<feature type="transmembrane region" description="Helical" evidence="9">
    <location>
        <begin position="352"/>
        <end position="377"/>
    </location>
</feature>
<accession>A0A1S3IFN8</accession>
<evidence type="ECO:0000259" key="10">
    <source>
        <dbReference type="PROSITE" id="PS50002"/>
    </source>
</evidence>
<dbReference type="Gene3D" id="2.30.30.40">
    <property type="entry name" value="SH3 Domains"/>
    <property type="match status" value="1"/>
</dbReference>
<feature type="region of interest" description="Disordered" evidence="8">
    <location>
        <begin position="267"/>
        <end position="298"/>
    </location>
</feature>
<keyword evidence="5 9" id="KW-0472">Membrane</keyword>
<dbReference type="KEGG" id="lak:106163875"/>
<evidence type="ECO:0000313" key="12">
    <source>
        <dbReference type="RefSeq" id="XP_013397042.1"/>
    </source>
</evidence>
<dbReference type="SUPFAM" id="SSF50044">
    <property type="entry name" value="SH3-domain"/>
    <property type="match status" value="1"/>
</dbReference>
<evidence type="ECO:0000256" key="3">
    <source>
        <dbReference type="ARBA" id="ARBA00022692"/>
    </source>
</evidence>
<dbReference type="SMART" id="SM00326">
    <property type="entry name" value="SH3"/>
    <property type="match status" value="1"/>
</dbReference>
<dbReference type="GO" id="GO:0016020">
    <property type="term" value="C:membrane"/>
    <property type="evidence" value="ECO:0007669"/>
    <property type="project" value="UniProtKB-SubCell"/>
</dbReference>
<evidence type="ECO:0000256" key="2">
    <source>
        <dbReference type="ARBA" id="ARBA00022443"/>
    </source>
</evidence>
<dbReference type="Pfam" id="PF07782">
    <property type="entry name" value="DC_STAMP"/>
    <property type="match status" value="1"/>
</dbReference>
<dbReference type="InterPro" id="IPR012858">
    <property type="entry name" value="DC_STAMP-like"/>
</dbReference>
<dbReference type="AlphaFoldDB" id="A0A1S3IFN8"/>
<reference evidence="12" key="1">
    <citation type="submission" date="2025-08" db="UniProtKB">
        <authorList>
            <consortium name="RefSeq"/>
        </authorList>
    </citation>
    <scope>IDENTIFICATION</scope>
    <source>
        <tissue evidence="12">Gonads</tissue>
    </source>
</reference>
<dbReference type="PROSITE" id="PS50002">
    <property type="entry name" value="SH3"/>
    <property type="match status" value="1"/>
</dbReference>
<feature type="transmembrane region" description="Helical" evidence="9">
    <location>
        <begin position="643"/>
        <end position="667"/>
    </location>
</feature>
<dbReference type="RefSeq" id="XP_013397042.1">
    <property type="nucleotide sequence ID" value="XM_013541588.1"/>
</dbReference>
<evidence type="ECO:0000256" key="4">
    <source>
        <dbReference type="ARBA" id="ARBA00022989"/>
    </source>
</evidence>
<keyword evidence="4 9" id="KW-1133">Transmembrane helix</keyword>
<dbReference type="GeneID" id="106163875"/>
<keyword evidence="2 6" id="KW-0728">SH3 domain</keyword>
<gene>
    <name evidence="12" type="primary">LOC106163875</name>
</gene>
<keyword evidence="11" id="KW-1185">Reference proteome</keyword>
<feature type="transmembrane region" description="Helical" evidence="9">
    <location>
        <begin position="327"/>
        <end position="346"/>
    </location>
</feature>
<dbReference type="InParanoid" id="A0A1S3IFN8"/>